<sequence>MKLTVICPGCRGIGSVRKIRFLKTTCTECQGSGKISKTITEYKMY</sequence>
<dbReference type="Gene3D" id="6.20.20.10">
    <property type="match status" value="1"/>
</dbReference>
<dbReference type="SUPFAM" id="SSF57938">
    <property type="entry name" value="DnaJ/Hsp40 cysteine-rich domain"/>
    <property type="match status" value="1"/>
</dbReference>
<reference evidence="1 2" key="1">
    <citation type="submission" date="2023-12" db="EMBL/GenBank/DDBJ databases">
        <title>Jeotgalibacillus haloalkaliphilus sp. nov., a novel salt-tolerant bacteria, isolated from the estuary of the Fenhe River into the Yellow River.</title>
        <authorList>
            <person name="Li Y."/>
        </authorList>
    </citation>
    <scope>NUCLEOTIDE SEQUENCE [LARGE SCALE GENOMIC DNA]</scope>
    <source>
        <strain evidence="1 2">HH7-29</strain>
    </source>
</reference>
<gene>
    <name evidence="1" type="ORF">UFB30_08655</name>
</gene>
<dbReference type="RefSeq" id="WP_322421272.1">
    <property type="nucleotide sequence ID" value="NZ_JAXQNN010000002.1"/>
</dbReference>
<evidence type="ECO:0008006" key="3">
    <source>
        <dbReference type="Google" id="ProtNLM"/>
    </source>
</evidence>
<dbReference type="EMBL" id="JAXQNN010000002">
    <property type="protein sequence ID" value="MDZ5712300.1"/>
    <property type="molecule type" value="Genomic_DNA"/>
</dbReference>
<keyword evidence="2" id="KW-1185">Reference proteome</keyword>
<protein>
    <recommendedName>
        <fullName evidence="3">Molecular chaperone DnaJ</fullName>
    </recommendedName>
</protein>
<dbReference type="Proteomes" id="UP001292084">
    <property type="component" value="Unassembled WGS sequence"/>
</dbReference>
<proteinExistence type="predicted"/>
<accession>A0ABU5KMA8</accession>
<comment type="caution">
    <text evidence="1">The sequence shown here is derived from an EMBL/GenBank/DDBJ whole genome shotgun (WGS) entry which is preliminary data.</text>
</comment>
<evidence type="ECO:0000313" key="1">
    <source>
        <dbReference type="EMBL" id="MDZ5712300.1"/>
    </source>
</evidence>
<organism evidence="1 2">
    <name type="scientific">Jeotgalibacillus haloalkalitolerans</name>
    <dbReference type="NCBI Taxonomy" id="3104292"/>
    <lineage>
        <taxon>Bacteria</taxon>
        <taxon>Bacillati</taxon>
        <taxon>Bacillota</taxon>
        <taxon>Bacilli</taxon>
        <taxon>Bacillales</taxon>
        <taxon>Caryophanaceae</taxon>
        <taxon>Jeotgalibacillus</taxon>
    </lineage>
</organism>
<dbReference type="InterPro" id="IPR036410">
    <property type="entry name" value="HSP_DnaJ_Cys-rich_dom_sf"/>
</dbReference>
<name>A0ABU5KMA8_9BACL</name>
<evidence type="ECO:0000313" key="2">
    <source>
        <dbReference type="Proteomes" id="UP001292084"/>
    </source>
</evidence>